<evidence type="ECO:0000313" key="4">
    <source>
        <dbReference type="Proteomes" id="UP000233249"/>
    </source>
</evidence>
<dbReference type="NCBIfam" id="TIGR01552">
    <property type="entry name" value="phd_fam"/>
    <property type="match status" value="1"/>
</dbReference>
<accession>A0A2N0X9H1</accession>
<comment type="similarity">
    <text evidence="1 2">Belongs to the phD/YefM antitoxin family.</text>
</comment>
<dbReference type="SUPFAM" id="SSF143120">
    <property type="entry name" value="YefM-like"/>
    <property type="match status" value="1"/>
</dbReference>
<evidence type="ECO:0000256" key="1">
    <source>
        <dbReference type="ARBA" id="ARBA00009981"/>
    </source>
</evidence>
<dbReference type="EMBL" id="PJAF01000004">
    <property type="protein sequence ID" value="PKF69355.1"/>
    <property type="molecule type" value="Genomic_DNA"/>
</dbReference>
<comment type="caution">
    <text evidence="3">The sequence shown here is derived from an EMBL/GenBank/DDBJ whole genome shotgun (WGS) entry which is preliminary data.</text>
</comment>
<reference evidence="3 4" key="1">
    <citation type="submission" date="2017-12" db="EMBL/GenBank/DDBJ databases">
        <title>Corynebacterium mastitidis 16-1433 Genome.</title>
        <authorList>
            <person name="Gulvik C.A."/>
        </authorList>
    </citation>
    <scope>NUCLEOTIDE SEQUENCE [LARGE SCALE GENOMIC DNA]</scope>
    <source>
        <strain evidence="3 4">16-1433</strain>
    </source>
</reference>
<protein>
    <recommendedName>
        <fullName evidence="2">Antitoxin</fullName>
    </recommendedName>
</protein>
<organism evidence="3 4">
    <name type="scientific">Corynebacterium mastitidis</name>
    <dbReference type="NCBI Taxonomy" id="161890"/>
    <lineage>
        <taxon>Bacteria</taxon>
        <taxon>Bacillati</taxon>
        <taxon>Actinomycetota</taxon>
        <taxon>Actinomycetes</taxon>
        <taxon>Mycobacteriales</taxon>
        <taxon>Corynebacteriaceae</taxon>
        <taxon>Corynebacterium</taxon>
    </lineage>
</organism>
<dbReference type="Proteomes" id="UP000233249">
    <property type="component" value="Unassembled WGS sequence"/>
</dbReference>
<gene>
    <name evidence="3" type="ORF">CXB45_02445</name>
</gene>
<dbReference type="Pfam" id="PF02604">
    <property type="entry name" value="PhdYeFM_antitox"/>
    <property type="match status" value="1"/>
</dbReference>
<dbReference type="Gene3D" id="3.40.1620.10">
    <property type="entry name" value="YefM-like domain"/>
    <property type="match status" value="1"/>
</dbReference>
<proteinExistence type="inferred from homology"/>
<evidence type="ECO:0000313" key="3">
    <source>
        <dbReference type="EMBL" id="PKF69355.1"/>
    </source>
</evidence>
<dbReference type="InterPro" id="IPR006442">
    <property type="entry name" value="Antitoxin_Phd/YefM"/>
</dbReference>
<sequence>MNTAVSHSSIALTDLRSKIGTIANRASIAGGRTTITRNGTPVAAIVPFSDVEELMRLREALADLEDDHAASDFHAADDGYRIALSDLRRKIEGEEDRA</sequence>
<dbReference type="AlphaFoldDB" id="A0A2N0X9H1"/>
<dbReference type="InterPro" id="IPR036165">
    <property type="entry name" value="YefM-like_sf"/>
</dbReference>
<name>A0A2N0X9H1_9CORY</name>
<evidence type="ECO:0000256" key="2">
    <source>
        <dbReference type="RuleBase" id="RU362080"/>
    </source>
</evidence>
<dbReference type="OrthoDB" id="33091at2"/>
<comment type="function">
    <text evidence="2">Antitoxin component of a type II toxin-antitoxin (TA) system.</text>
</comment>
<dbReference type="RefSeq" id="WP_101173039.1">
    <property type="nucleotide sequence ID" value="NZ_JAKRKB010000008.1"/>
</dbReference>